<evidence type="ECO:0000259" key="3">
    <source>
        <dbReference type="Pfam" id="PF07603"/>
    </source>
</evidence>
<evidence type="ECO:0000313" key="4">
    <source>
        <dbReference type="EMBL" id="CAH0536556.1"/>
    </source>
</evidence>
<dbReference type="InterPro" id="IPR011460">
    <property type="entry name" value="Lcl_C"/>
</dbReference>
<reference evidence="4" key="1">
    <citation type="submission" date="2021-11" db="EMBL/GenBank/DDBJ databases">
        <authorList>
            <person name="Rodrigo-Torres L."/>
            <person name="Arahal R. D."/>
            <person name="Lucena T."/>
        </authorList>
    </citation>
    <scope>NUCLEOTIDE SEQUENCE</scope>
    <source>
        <strain evidence="4">CECT 7928</strain>
    </source>
</reference>
<dbReference type="EMBL" id="CAKLDM010000001">
    <property type="protein sequence ID" value="CAH0536556.1"/>
    <property type="molecule type" value="Genomic_DNA"/>
</dbReference>
<feature type="compositionally biased region" description="Polar residues" evidence="1">
    <location>
        <begin position="367"/>
        <end position="376"/>
    </location>
</feature>
<dbReference type="PANTHER" id="PTHR35812">
    <property type="entry name" value="LIPOPROTEIN"/>
    <property type="match status" value="1"/>
</dbReference>
<feature type="domain" description="Lcl C-terminal" evidence="3">
    <location>
        <begin position="68"/>
        <end position="214"/>
    </location>
</feature>
<feature type="chain" id="PRO_5047042647" description="Lcl C-terminal domain-containing protein" evidence="2">
    <location>
        <begin position="20"/>
        <end position="405"/>
    </location>
</feature>
<organism evidence="4 5">
    <name type="scientific">Vibrio marisflavi CECT 7928</name>
    <dbReference type="NCBI Taxonomy" id="634439"/>
    <lineage>
        <taxon>Bacteria</taxon>
        <taxon>Pseudomonadati</taxon>
        <taxon>Pseudomonadota</taxon>
        <taxon>Gammaproteobacteria</taxon>
        <taxon>Vibrionales</taxon>
        <taxon>Vibrionaceae</taxon>
        <taxon>Vibrio</taxon>
    </lineage>
</organism>
<evidence type="ECO:0000256" key="1">
    <source>
        <dbReference type="SAM" id="MobiDB-lite"/>
    </source>
</evidence>
<sequence length="405" mass="44915">MKALTTFLLVAPLLSTVQAEPKYNVVDTNQNQCFDSNTGNVSACKGIGYDADHHRNEMSYTLSESGLTVTDNVTDLVWLQSVDINGDGVIDVRDKRKQKAAINYCNSLNLDGRSDWRLPDIKELYSLIDFSGRDASQYLGTDTSQLKQFIDSIFDWGFGDQNAGERIIDGQYATTTNYTSTTMNGDATMFGVNFADGRIKGYPIKNHTYFVKCVAGNESYSENKFIDNGDGTVSDAASGLMWQKSDKQVSDWDQAIDYCESSSTVGYQDWRLPNAKELQSIVDYDISPDSNYTASINPIFSATSIINEVGEVDWGYYWTSTTHKDNSANGKNAVYISFGRALGYHEGKIMDVHGAGSQRSNDKLNVETEQGSQSAEGVNGPFYYKGPQGDILRTDNFVRCVRTEE</sequence>
<dbReference type="Pfam" id="PF07603">
    <property type="entry name" value="Lcl_C"/>
    <property type="match status" value="2"/>
</dbReference>
<comment type="caution">
    <text evidence="4">The sequence shown here is derived from an EMBL/GenBank/DDBJ whole genome shotgun (WGS) entry which is preliminary data.</text>
</comment>
<evidence type="ECO:0000256" key="2">
    <source>
        <dbReference type="SAM" id="SignalP"/>
    </source>
</evidence>
<gene>
    <name evidence="4" type="ORF">VMF7928_00509</name>
</gene>
<proteinExistence type="predicted"/>
<dbReference type="PANTHER" id="PTHR35812:SF1">
    <property type="entry name" value="LIPOPROTEIN"/>
    <property type="match status" value="1"/>
</dbReference>
<evidence type="ECO:0000313" key="5">
    <source>
        <dbReference type="Proteomes" id="UP000838748"/>
    </source>
</evidence>
<keyword evidence="2" id="KW-0732">Signal</keyword>
<keyword evidence="5" id="KW-1185">Reference proteome</keyword>
<accession>A0ABN8DZU0</accession>
<protein>
    <recommendedName>
        <fullName evidence="3">Lcl C-terminal domain-containing protein</fullName>
    </recommendedName>
</protein>
<feature type="signal peptide" evidence="2">
    <location>
        <begin position="1"/>
        <end position="19"/>
    </location>
</feature>
<dbReference type="Proteomes" id="UP000838748">
    <property type="component" value="Unassembled WGS sequence"/>
</dbReference>
<dbReference type="RefSeq" id="WP_237359906.1">
    <property type="nucleotide sequence ID" value="NZ_CAKLDM010000001.1"/>
</dbReference>
<name>A0ABN8DZU0_9VIBR</name>
<feature type="region of interest" description="Disordered" evidence="1">
    <location>
        <begin position="355"/>
        <end position="380"/>
    </location>
</feature>
<feature type="domain" description="Lcl C-terminal" evidence="3">
    <location>
        <begin position="231"/>
        <end position="341"/>
    </location>
</feature>